<organism evidence="9 10">
    <name type="scientific">Elephant endotheliotropic herpesvirus 3A</name>
    <dbReference type="NCBI Taxonomy" id="1329409"/>
    <lineage>
        <taxon>Viruses</taxon>
        <taxon>Duplodnaviria</taxon>
        <taxon>Heunggongvirae</taxon>
        <taxon>Peploviricota</taxon>
        <taxon>Herviviricetes</taxon>
        <taxon>Herpesvirales</taxon>
        <taxon>Orthoherpesviridae</taxon>
        <taxon>Betaherpesvirinae</taxon>
        <taxon>Proboscivirus</taxon>
        <taxon>Elephant endotheliotropic herpesvirus 3</taxon>
    </lineage>
</organism>
<keyword evidence="1" id="KW-1188">Viral release from host cell</keyword>
<reference evidence="9" key="4">
    <citation type="journal article" date="2016" name="ILAR J">
        <title>Review of Elephant Endotheliotropic Herpesviruses and Acute Hemorrhagic Disease.</title>
        <authorList>
            <person name="Long S.Y."/>
            <person name="Latimer E.M."/>
            <person name="Hayward G.S."/>
        </authorList>
    </citation>
    <scope>NUCLEOTIDE SEQUENCE</scope>
    <source>
        <strain evidence="9">Nyah NAP97</strain>
    </source>
</reference>
<reference evidence="9" key="2">
    <citation type="journal article" date="2013" name="Genome Announc.">
        <title>Complete Genome Sequence of Elephant Endotheliotropic Herpesvirus 1A.</title>
        <authorList>
            <person name="Ling P.D."/>
            <person name="Reid J.G."/>
            <person name="Qin X."/>
            <person name="Muzny D.M."/>
            <person name="Gibbs R."/>
            <person name="Petrosino J."/>
            <person name="Peng R."/>
            <person name="Zong J.C."/>
            <person name="Heaggans S.Y."/>
            <person name="Hayward G.S."/>
        </authorList>
    </citation>
    <scope>NUCLEOTIDE SEQUENCE</scope>
    <source>
        <strain evidence="9">Nyah NAP97</strain>
    </source>
</reference>
<evidence type="ECO:0000256" key="1">
    <source>
        <dbReference type="ARBA" id="ARBA00022612"/>
    </source>
</evidence>
<keyword evidence="2" id="KW-0479">Metal-binding</keyword>
<keyword evidence="10" id="KW-1185">Reference proteome</keyword>
<reference evidence="9" key="1">
    <citation type="journal article" date="2009" name="Vet. Pathol.">
        <title>Clinico-pathologic features of fatal disease attributed to new variants of endotheliotropic herpesviruses in two Asian elephants (Elephas maximus).</title>
        <authorList>
            <person name="Garner M.M."/>
            <person name="Helmick K."/>
            <person name="Ochsenreiter J."/>
            <person name="Richman L.K."/>
            <person name="Latimer E."/>
            <person name="Wise A.G."/>
            <person name="Maes R.K."/>
            <person name="Kiupel M."/>
            <person name="Nordhausen R.W."/>
            <person name="Zong J.C."/>
            <person name="Hayward G.S."/>
        </authorList>
    </citation>
    <scope>NUCLEOTIDE SEQUENCE</scope>
    <source>
        <strain evidence="9">Nyah NAP97</strain>
    </source>
</reference>
<dbReference type="EMBL" id="MN373268">
    <property type="protein sequence ID" value="QOE74421.1"/>
    <property type="molecule type" value="Genomic_DNA"/>
</dbReference>
<sequence length="702" mass="80225">MQRDMNKLQLLGVIFAKVNECALELSCIRYCDPKLVLTKRTEFLHNFFMCKFLRATLLEELQAFSRVNGMTVCKHLAIVIENMCESFDTINKALCDFENHGDPETYYAAVFDLNECPHHNPVTVPFINNHALQITLSDFNDVERFLCKVNFIFPLIGAREGLKIIEHVYRVLRRFMGVSPLSRLELYKSSCGGCYLCYEELQMTPNNGSSVQKRLNGILCEHVTYTKDLVFQENAYLEVLKEDLKRNGLLKDDVRQDLESMKEVLTSKKERGFYVPEAEQLLHQYDVFTENIPEYIYTLSDLTYWSKTSEKIIQTLNMTMQQLNVYNRSMVALKRSLAVDLNGMEVRDCFDVYEMAVDRRHCMFLGSIFTSSAKIVSLLATQCLAAFEQNAVFQKLNECDALCTTVNVILDKIKVVGGADGAGGGGGTVTRQDFQVDDLIRGYNVTDEIAVRKKTYLNKVADRGYTKIVAALSAEERAIKKLIDINFTGTVCIDMISKLEKVFHRRARVEEWTENGVHLMAICNYDNHLYIKNNLSRQSISAENVNLVIQRVLAFLSGPIFTHRHDKFPMPPNIDMAYACDNANVLPHRKEELMQCVNDILNVHGWSVSGYNTFFQVSVADLNTAHAQIWGYVKELIVAVTLYNELYGKDLKTFRVDEHAVGDRGLYITYNTDTPLILKTDRNVVYGSDLYAILYAHLFNDD</sequence>
<reference evidence="9" key="7">
    <citation type="submission" date="2019-08" db="EMBL/GenBank/DDBJ databases">
        <title>Complete Genome Assembly and Annotation of EEHV3A the First Example of a GC-Branch African Elephant Endotheliotrophic Herpesvirus Associated with Lethal Hemorrhagic Disease.</title>
        <authorList>
            <person name="Tan J."/>
            <person name="Ling P.D."/>
            <person name="Worley K."/>
            <person name="Proudfoot J."/>
            <person name="Bowman M."/>
            <person name="Qin X."/>
            <person name="Latimer E.M."/>
            <person name="Holder K."/>
            <person name="Fayette M."/>
            <person name="Nodolf S."/>
            <person name="Heaggans S.Y."/>
            <person name="Zong J.-C."/>
            <person name="Pearson V.R."/>
            <person name="Hayward G.S."/>
        </authorList>
    </citation>
    <scope>NUCLEOTIDE SEQUENCE</scope>
    <source>
        <strain evidence="9">Nyah NAP97</strain>
    </source>
</reference>
<protein>
    <submittedName>
        <fullName evidence="9">Terminase subunit 2</fullName>
    </submittedName>
</protein>
<evidence type="ECO:0000313" key="10">
    <source>
        <dbReference type="Proteomes" id="UP001162024"/>
    </source>
</evidence>
<dbReference type="GO" id="GO:0019073">
    <property type="term" value="P:viral DNA genome packaging"/>
    <property type="evidence" value="ECO:0007669"/>
    <property type="project" value="InterPro"/>
</dbReference>
<dbReference type="KEGG" id="vg:80541538"/>
<evidence type="ECO:0000256" key="6">
    <source>
        <dbReference type="ARBA" id="ARBA00022840"/>
    </source>
</evidence>
<keyword evidence="8" id="KW-0231">Viral genome packaging</keyword>
<keyword evidence="7" id="KW-0426">Late protein</keyword>
<dbReference type="GO" id="GO:0008270">
    <property type="term" value="F:zinc ion binding"/>
    <property type="evidence" value="ECO:0007669"/>
    <property type="project" value="UniProtKB-KW"/>
</dbReference>
<evidence type="ECO:0000256" key="8">
    <source>
        <dbReference type="ARBA" id="ARBA00023219"/>
    </source>
</evidence>
<reference evidence="9" key="3">
    <citation type="journal article" date="2014" name="J. Virol.">
        <title>Comparative genome analysis of four elephant endotheliotropic herpesviruses, EEHV3, EEHV4, EEHV5, and EEHV6, from cases of hemorrhagic disease or viremia.</title>
        <authorList>
            <person name="Zong JC"/>
            <person name="Latimer EM"/>
            <person name="Long SY"/>
            <person name="Richman LK"/>
            <person name="Heaggans SY"/>
            <person name="Hayward GS."/>
        </authorList>
    </citation>
    <scope>NUCLEOTIDE SEQUENCE</scope>
    <source>
        <strain evidence="9">Nyah NAP97</strain>
    </source>
</reference>
<dbReference type="InterPro" id="IPR000501">
    <property type="entry name" value="UL28/UL56"/>
</dbReference>
<gene>
    <name evidence="9" type="primary">U40</name>
</gene>
<reference evidence="9" key="6">
    <citation type="journal article" date="2016" name="MSphere">
        <title>Comparison of the Gene Coding Contents and Other Unusual Features of the GC-Rich and AT-Rich Branch Probosciviruses.</title>
        <authorList>
            <person name="Ling P.D."/>
            <person name="Long S.Y."/>
            <person name="Zong J.C."/>
            <person name="Heaggans S.Y."/>
            <person name="Qin X."/>
            <person name="Hayward G.S."/>
        </authorList>
    </citation>
    <scope>NUCLEOTIDE SEQUENCE</scope>
    <source>
        <strain evidence="9">Nyah NAP97</strain>
    </source>
</reference>
<keyword evidence="4" id="KW-0863">Zinc-finger</keyword>
<name>A0A866VSM7_9BETA</name>
<dbReference type="Pfam" id="PF01366">
    <property type="entry name" value="PRTP"/>
    <property type="match status" value="1"/>
</dbReference>
<evidence type="ECO:0000256" key="2">
    <source>
        <dbReference type="ARBA" id="ARBA00022723"/>
    </source>
</evidence>
<evidence type="ECO:0000256" key="3">
    <source>
        <dbReference type="ARBA" id="ARBA00022741"/>
    </source>
</evidence>
<keyword evidence="3" id="KW-0547">Nucleotide-binding</keyword>
<evidence type="ECO:0000313" key="9">
    <source>
        <dbReference type="EMBL" id="QOE74421.1"/>
    </source>
</evidence>
<evidence type="ECO:0000256" key="7">
    <source>
        <dbReference type="ARBA" id="ARBA00022921"/>
    </source>
</evidence>
<accession>A0A866VSM7</accession>
<keyword evidence="6" id="KW-0067">ATP-binding</keyword>
<dbReference type="GO" id="GO:0005524">
    <property type="term" value="F:ATP binding"/>
    <property type="evidence" value="ECO:0007669"/>
    <property type="project" value="UniProtKB-KW"/>
</dbReference>
<dbReference type="RefSeq" id="YP_010802755.1">
    <property type="nucleotide sequence ID" value="NC_077039.1"/>
</dbReference>
<dbReference type="Proteomes" id="UP001162024">
    <property type="component" value="Segment"/>
</dbReference>
<keyword evidence="5" id="KW-0862">Zinc</keyword>
<evidence type="ECO:0000256" key="4">
    <source>
        <dbReference type="ARBA" id="ARBA00022771"/>
    </source>
</evidence>
<evidence type="ECO:0000256" key="5">
    <source>
        <dbReference type="ARBA" id="ARBA00022833"/>
    </source>
</evidence>
<dbReference type="GeneID" id="80541538"/>
<proteinExistence type="inferred from homology"/>
<dbReference type="HAMAP" id="MF_04014">
    <property type="entry name" value="HSV_TRM1"/>
    <property type="match status" value="1"/>
</dbReference>
<reference evidence="9" key="5">
    <citation type="journal article" date="2016" name="MSphere">
        <title>Complete Genome Sequence of Elephant Endotheliotropic Herpesvirus 4, the First Example of a GC-Rich Branch Proboscivirus.</title>
        <authorList>
            <person name="Ling P.D."/>
            <person name="Long S.Y."/>
            <person name="Fuery A."/>
            <person name="Peng R.S."/>
            <person name="Heaggans S.Y."/>
            <person name="Qin X."/>
            <person name="Worley K.C."/>
            <person name="Dugan S."/>
            <person name="Hayward G.S."/>
        </authorList>
    </citation>
    <scope>NUCLEOTIDE SEQUENCE</scope>
    <source>
        <strain evidence="9">Nyah NAP97</strain>
    </source>
</reference>